<evidence type="ECO:0000313" key="5">
    <source>
        <dbReference type="Proteomes" id="UP000664293"/>
    </source>
</evidence>
<evidence type="ECO:0000256" key="1">
    <source>
        <dbReference type="ARBA" id="ARBA00022490"/>
    </source>
</evidence>
<name>A0ABS3E8A3_9GAMM</name>
<comment type="similarity">
    <text evidence="3">Belongs to the FdhD family.</text>
</comment>
<comment type="function">
    <text evidence="3">Required for formate dehydrogenase (FDH) activity. Acts as a sulfur carrier protein that transfers sulfur from IscS to the molybdenum cofactor prior to its insertion into FDH.</text>
</comment>
<protein>
    <recommendedName>
        <fullName evidence="3">Sulfur carrier protein FdhD</fullName>
    </recommendedName>
</protein>
<dbReference type="Gene3D" id="3.40.140.10">
    <property type="entry name" value="Cytidine Deaminase, domain 2"/>
    <property type="match status" value="1"/>
</dbReference>
<accession>A0ABS3E8A3</accession>
<dbReference type="InterPro" id="IPR003786">
    <property type="entry name" value="FdhD"/>
</dbReference>
<keyword evidence="5" id="KW-1185">Reference proteome</keyword>
<evidence type="ECO:0000313" key="4">
    <source>
        <dbReference type="EMBL" id="MBN8431520.1"/>
    </source>
</evidence>
<dbReference type="InterPro" id="IPR016193">
    <property type="entry name" value="Cytidine_deaminase-like"/>
</dbReference>
<dbReference type="Proteomes" id="UP000664293">
    <property type="component" value="Unassembled WGS sequence"/>
</dbReference>
<dbReference type="PIRSF" id="PIRSF015626">
    <property type="entry name" value="FdhD"/>
    <property type="match status" value="1"/>
</dbReference>
<dbReference type="HAMAP" id="MF_00187">
    <property type="entry name" value="FdhD"/>
    <property type="match status" value="1"/>
</dbReference>
<evidence type="ECO:0000256" key="3">
    <source>
        <dbReference type="HAMAP-Rule" id="MF_00187"/>
    </source>
</evidence>
<comment type="subcellular location">
    <subcellularLocation>
        <location evidence="3">Cytoplasm</location>
    </subcellularLocation>
</comment>
<feature type="active site" description="Cysteine persulfide intermediate" evidence="3">
    <location>
        <position position="140"/>
    </location>
</feature>
<proteinExistence type="inferred from homology"/>
<gene>
    <name evidence="3" type="primary">fdhD</name>
    <name evidence="4" type="ORF">JF535_11715</name>
</gene>
<dbReference type="RefSeq" id="WP_207002296.1">
    <property type="nucleotide sequence ID" value="NZ_JAEKJR010000002.1"/>
</dbReference>
<keyword evidence="1 3" id="KW-0963">Cytoplasm</keyword>
<sequence>MSVRHPRPPAEVAYLTLSGSEEAPLLSAARDASQYQLCHQLLAQEVAVAFCYNGISHAVMMASPDGLEDFAYGFSFCAGVIEHCDQILDLELTRDAYPGPDLTHYPEGREDAVQLNITLSQRAASALRALRRSLAGGSGCGVCGSEALAQVLAPPAGQTDGRFAPLPPTAFLCNVRQRFRQVQQSRRASGAMHSAIYVDADGTTRLCREDIGRHNALDKLIGACLREGLDVSAGFVALTSRCSHELIQKALRARIGTLVSLASPSDMAVRWARRHGLNLVHLPVQGPARLYSGAGLEYPRGAPVEQGAKT</sequence>
<reference evidence="4 5" key="1">
    <citation type="submission" date="2020-12" db="EMBL/GenBank/DDBJ databases">
        <title>Oil enriched cultivation method for isolating marine PHA-producing bacteria.</title>
        <authorList>
            <person name="Zheng W."/>
            <person name="Yu S."/>
            <person name="Huang Y."/>
        </authorList>
    </citation>
    <scope>NUCLEOTIDE SEQUENCE [LARGE SCALE GENOMIC DNA]</scope>
    <source>
        <strain evidence="4 5">SN0-2</strain>
    </source>
</reference>
<dbReference type="PANTHER" id="PTHR30592:SF1">
    <property type="entry name" value="SULFUR CARRIER PROTEIN FDHD"/>
    <property type="match status" value="1"/>
</dbReference>
<organism evidence="4 5">
    <name type="scientific">Microbulbifer salipaludis</name>
    <dbReference type="NCBI Taxonomy" id="187980"/>
    <lineage>
        <taxon>Bacteria</taxon>
        <taxon>Pseudomonadati</taxon>
        <taxon>Pseudomonadota</taxon>
        <taxon>Gammaproteobacteria</taxon>
        <taxon>Cellvibrionales</taxon>
        <taxon>Microbulbiferaceae</taxon>
        <taxon>Microbulbifer</taxon>
    </lineage>
</organism>
<dbReference type="PANTHER" id="PTHR30592">
    <property type="entry name" value="FORMATE DEHYDROGENASE"/>
    <property type="match status" value="1"/>
</dbReference>
<comment type="caution">
    <text evidence="3">Lacks conserved residue(s) required for the propagation of feature annotation.</text>
</comment>
<comment type="caution">
    <text evidence="4">The sequence shown here is derived from an EMBL/GenBank/DDBJ whole genome shotgun (WGS) entry which is preliminary data.</text>
</comment>
<keyword evidence="2 3" id="KW-0501">Molybdenum cofactor biosynthesis</keyword>
<dbReference type="SUPFAM" id="SSF53927">
    <property type="entry name" value="Cytidine deaminase-like"/>
    <property type="match status" value="1"/>
</dbReference>
<dbReference type="EMBL" id="JAEKJR010000002">
    <property type="protein sequence ID" value="MBN8431520.1"/>
    <property type="molecule type" value="Genomic_DNA"/>
</dbReference>
<dbReference type="Pfam" id="PF02634">
    <property type="entry name" value="FdhD-NarQ"/>
    <property type="match status" value="1"/>
</dbReference>
<dbReference type="Gene3D" id="3.10.20.10">
    <property type="match status" value="1"/>
</dbReference>
<evidence type="ECO:0000256" key="2">
    <source>
        <dbReference type="ARBA" id="ARBA00023150"/>
    </source>
</evidence>